<dbReference type="RefSeq" id="WP_160941231.1">
    <property type="nucleotide sequence ID" value="NZ_CP063310.1"/>
</dbReference>
<reference evidence="1 2" key="1">
    <citation type="submission" date="2020-10" db="EMBL/GenBank/DDBJ databases">
        <title>Eggerthella sp. nov., isolated from human feces.</title>
        <authorList>
            <person name="Yajun G."/>
        </authorList>
    </citation>
    <scope>NUCLEOTIDE SEQUENCE [LARGE SCALE GENOMIC DNA]</scope>
    <source>
        <strain evidence="1 2">HF-1101</strain>
    </source>
</reference>
<organism evidence="1 2">
    <name type="scientific">Eggerthella guodeyinii</name>
    <dbReference type="NCBI Taxonomy" id="2690837"/>
    <lineage>
        <taxon>Bacteria</taxon>
        <taxon>Bacillati</taxon>
        <taxon>Actinomycetota</taxon>
        <taxon>Coriobacteriia</taxon>
        <taxon>Eggerthellales</taxon>
        <taxon>Eggerthellaceae</taxon>
        <taxon>Eggerthella</taxon>
    </lineage>
</organism>
<proteinExistence type="predicted"/>
<gene>
    <name evidence="1" type="ORF">GS424_014765</name>
</gene>
<dbReference type="Gene3D" id="3.30.70.270">
    <property type="match status" value="1"/>
</dbReference>
<dbReference type="Proteomes" id="UP000478463">
    <property type="component" value="Chromosome"/>
</dbReference>
<dbReference type="InterPro" id="IPR043128">
    <property type="entry name" value="Rev_trsase/Diguanyl_cyclase"/>
</dbReference>
<evidence type="ECO:0000313" key="1">
    <source>
        <dbReference type="EMBL" id="QOS67747.1"/>
    </source>
</evidence>
<protein>
    <submittedName>
        <fullName evidence="1">Sensor domain-containing diguanylate cyclase</fullName>
    </submittedName>
</protein>
<dbReference type="PANTHER" id="PTHR45138">
    <property type="entry name" value="REGULATORY COMPONENTS OF SENSORY TRANSDUCTION SYSTEM"/>
    <property type="match status" value="1"/>
</dbReference>
<evidence type="ECO:0000313" key="2">
    <source>
        <dbReference type="Proteomes" id="UP000478463"/>
    </source>
</evidence>
<dbReference type="SUPFAM" id="SSF55073">
    <property type="entry name" value="Nucleotide cyclase"/>
    <property type="match status" value="1"/>
</dbReference>
<dbReference type="Gene3D" id="3.30.450.40">
    <property type="match status" value="1"/>
</dbReference>
<dbReference type="InterPro" id="IPR029016">
    <property type="entry name" value="GAF-like_dom_sf"/>
</dbReference>
<dbReference type="NCBIfam" id="TIGR00254">
    <property type="entry name" value="GGDEF"/>
    <property type="match status" value="1"/>
</dbReference>
<dbReference type="SMART" id="SM00267">
    <property type="entry name" value="GGDEF"/>
    <property type="match status" value="1"/>
</dbReference>
<name>A0A6L7INW7_9ACTN</name>
<dbReference type="EMBL" id="CP063310">
    <property type="protein sequence ID" value="QOS67747.1"/>
    <property type="molecule type" value="Genomic_DNA"/>
</dbReference>
<dbReference type="Pfam" id="PF00990">
    <property type="entry name" value="GGDEF"/>
    <property type="match status" value="1"/>
</dbReference>
<dbReference type="GO" id="GO:0052621">
    <property type="term" value="F:diguanylate cyclase activity"/>
    <property type="evidence" value="ECO:0007669"/>
    <property type="project" value="TreeGrafter"/>
</dbReference>
<dbReference type="InterPro" id="IPR029787">
    <property type="entry name" value="Nucleotide_cyclase"/>
</dbReference>
<dbReference type="AlphaFoldDB" id="A0A6L7INW7"/>
<dbReference type="InterPro" id="IPR000160">
    <property type="entry name" value="GGDEF_dom"/>
</dbReference>
<dbReference type="InterPro" id="IPR050469">
    <property type="entry name" value="Diguanylate_Cyclase"/>
</dbReference>
<dbReference type="SUPFAM" id="SSF55781">
    <property type="entry name" value="GAF domain-like"/>
    <property type="match status" value="1"/>
</dbReference>
<sequence>MADYNDDLNYPDPFYISDIETYELLYVNEAGRRLFKVPLDADLDGVACYEFLQGRHDPCPFCTNHLLSVDKSYVWEFTNPLTKHRHLLNDRLINWGGKLVRLEVGFDLTDQKEEGMRFRNLHKNEQIILEIANDLYRATDPQRASDSMLERLGAELHAERAYIFSAHNSLFDNTYEWCAEGVAPEIGNLQGIDYANFSRWLDLFGRNECVLIEDLSLLKGTIDDFEYETLAQQGIVTLVVSPIERDGELVGFLGLDNPPVELIRDIAPLLRTLCYFYSMTLQRIENERQLVTMSYHDSLTGLYNRNRYNEDVRALEKLARPFGAIFLDVNGMKEINDRGGHAEGDRLLQMCSETMRRVLGGAARIYRVGGDEFVATVVDTDEEGFRALVDSLQRAFAETPSCNVAIGAQWTARSDEIDRALFDADEAMYRDKRRFYRSKYTSDLAGARHPRSGRYHEAGSGAPSESFERGASFMNVLGFGFARQLMDEDFSVIASNDLYAALVGDDAASRRAVGALASRAFEAGERSFCGPVRVSRRGEPAWVEVIGTFAEEAVEGTPVVCVAYIDLEDALATIAAAE</sequence>
<dbReference type="KEGG" id="egd:GS424_014765"/>
<dbReference type="PROSITE" id="PS50887">
    <property type="entry name" value="GGDEF"/>
    <property type="match status" value="1"/>
</dbReference>
<accession>A0A6L7INW7</accession>
<dbReference type="PANTHER" id="PTHR45138:SF9">
    <property type="entry name" value="DIGUANYLATE CYCLASE DGCM-RELATED"/>
    <property type="match status" value="1"/>
</dbReference>
<dbReference type="CDD" id="cd01949">
    <property type="entry name" value="GGDEF"/>
    <property type="match status" value="1"/>
</dbReference>